<keyword evidence="1" id="KW-1133">Transmembrane helix</keyword>
<reference evidence="2 3" key="1">
    <citation type="submission" date="2024-10" db="EMBL/GenBank/DDBJ databases">
        <title>The Natural Products Discovery Center: Release of the First 8490 Sequenced Strains for Exploring Actinobacteria Biosynthetic Diversity.</title>
        <authorList>
            <person name="Kalkreuter E."/>
            <person name="Kautsar S.A."/>
            <person name="Yang D."/>
            <person name="Bader C.D."/>
            <person name="Teijaro C.N."/>
            <person name="Fluegel L."/>
            <person name="Davis C.M."/>
            <person name="Simpson J.R."/>
            <person name="Lauterbach L."/>
            <person name="Steele A.D."/>
            <person name="Gui C."/>
            <person name="Meng S."/>
            <person name="Li G."/>
            <person name="Viehrig K."/>
            <person name="Ye F."/>
            <person name="Su P."/>
            <person name="Kiefer A.F."/>
            <person name="Nichols A."/>
            <person name="Cepeda A.J."/>
            <person name="Yan W."/>
            <person name="Fan B."/>
            <person name="Jiang Y."/>
            <person name="Adhikari A."/>
            <person name="Zheng C.-J."/>
            <person name="Schuster L."/>
            <person name="Cowan T.M."/>
            <person name="Smanski M.J."/>
            <person name="Chevrette M.G."/>
            <person name="De Carvalho L.P.S."/>
            <person name="Shen B."/>
        </authorList>
    </citation>
    <scope>NUCLEOTIDE SEQUENCE [LARGE SCALE GENOMIC DNA]</scope>
    <source>
        <strain evidence="2 3">NPDC000087</strain>
    </source>
</reference>
<feature type="transmembrane region" description="Helical" evidence="1">
    <location>
        <begin position="106"/>
        <end position="124"/>
    </location>
</feature>
<keyword evidence="1" id="KW-0472">Membrane</keyword>
<dbReference type="RefSeq" id="WP_020513706.1">
    <property type="nucleotide sequence ID" value="NZ_JBIAZU010000005.1"/>
</dbReference>
<gene>
    <name evidence="2" type="ORF">ACFY35_30335</name>
</gene>
<evidence type="ECO:0000256" key="1">
    <source>
        <dbReference type="SAM" id="Phobius"/>
    </source>
</evidence>
<evidence type="ECO:0000313" key="2">
    <source>
        <dbReference type="EMBL" id="MFF5293753.1"/>
    </source>
</evidence>
<feature type="transmembrane region" description="Helical" evidence="1">
    <location>
        <begin position="83"/>
        <end position="100"/>
    </location>
</feature>
<sequence length="134" mass="14048">MSGEKGEKSVVDNPATLLWAVRLLYVQCVGLAALAIWMIILTVTSDVPEIPVALALIVLTIAGAVAVFFVARSLGRRSLHARGPAIVVQLFVIAAGGFLIQVHPVWLGVVLMAFGVIVGVLTVLPPTTRALGVD</sequence>
<accession>A0ABW6WL57</accession>
<keyword evidence="1" id="KW-0812">Transmembrane</keyword>
<proteinExistence type="predicted"/>
<dbReference type="Proteomes" id="UP001602245">
    <property type="component" value="Unassembled WGS sequence"/>
</dbReference>
<keyword evidence="3" id="KW-1185">Reference proteome</keyword>
<dbReference type="EMBL" id="JBIAZU010000005">
    <property type="protein sequence ID" value="MFF5293753.1"/>
    <property type="molecule type" value="Genomic_DNA"/>
</dbReference>
<comment type="caution">
    <text evidence="2">The sequence shown here is derived from an EMBL/GenBank/DDBJ whole genome shotgun (WGS) entry which is preliminary data.</text>
</comment>
<feature type="transmembrane region" description="Helical" evidence="1">
    <location>
        <begin position="50"/>
        <end position="71"/>
    </location>
</feature>
<protein>
    <recommendedName>
        <fullName evidence="4">Integral membrane protein</fullName>
    </recommendedName>
</protein>
<name>A0ABW6WL57_9ACTN</name>
<evidence type="ECO:0008006" key="4">
    <source>
        <dbReference type="Google" id="ProtNLM"/>
    </source>
</evidence>
<organism evidence="2 3">
    <name type="scientific">Paractinoplanes globisporus</name>
    <dbReference type="NCBI Taxonomy" id="113565"/>
    <lineage>
        <taxon>Bacteria</taxon>
        <taxon>Bacillati</taxon>
        <taxon>Actinomycetota</taxon>
        <taxon>Actinomycetes</taxon>
        <taxon>Micromonosporales</taxon>
        <taxon>Micromonosporaceae</taxon>
        <taxon>Paractinoplanes</taxon>
    </lineage>
</organism>
<feature type="transmembrane region" description="Helical" evidence="1">
    <location>
        <begin position="23"/>
        <end position="44"/>
    </location>
</feature>
<evidence type="ECO:0000313" key="3">
    <source>
        <dbReference type="Proteomes" id="UP001602245"/>
    </source>
</evidence>